<keyword evidence="2" id="KW-1185">Reference proteome</keyword>
<evidence type="ECO:0000313" key="2">
    <source>
        <dbReference type="Proteomes" id="UP001139646"/>
    </source>
</evidence>
<dbReference type="Proteomes" id="UP001139646">
    <property type="component" value="Unassembled WGS sequence"/>
</dbReference>
<organism evidence="1 2">
    <name type="scientific">Colwellia maritima</name>
    <dbReference type="NCBI Taxonomy" id="2912588"/>
    <lineage>
        <taxon>Bacteria</taxon>
        <taxon>Pseudomonadati</taxon>
        <taxon>Pseudomonadota</taxon>
        <taxon>Gammaproteobacteria</taxon>
        <taxon>Alteromonadales</taxon>
        <taxon>Colwelliaceae</taxon>
        <taxon>Colwellia</taxon>
    </lineage>
</organism>
<dbReference type="RefSeq" id="WP_242283400.1">
    <property type="nucleotide sequence ID" value="NZ_JAKKSL010000001.1"/>
</dbReference>
<proteinExistence type="predicted"/>
<name>A0ABS9WZC2_9GAMM</name>
<accession>A0ABS9WZC2</accession>
<reference evidence="1" key="1">
    <citation type="submission" date="2022-01" db="EMBL/GenBank/DDBJ databases">
        <title>Colwellia maritima, isolated from seawater.</title>
        <authorList>
            <person name="Kristyanto S."/>
            <person name="Jung J."/>
            <person name="Jeon C.O."/>
        </authorList>
    </citation>
    <scope>NUCLEOTIDE SEQUENCE</scope>
    <source>
        <strain evidence="1">MSW7</strain>
    </source>
</reference>
<sequence length="385" mass="42802">MINCHLTQAQASNSTAENEVKKINLAFEMGNNVMLYLDDIQHTNPEFLQKFISLCDGSRKVDGVFNGKSKTYDMRGKKFAVVMAGNPYTESGEAFSIPDMLANRADIYNLGDTLSGREHEFSLSFIENSLTSNRYIAPLATRDMDDLYKLVQIADGNPIATTELQHGYSQAEVNEIVAVIKRIRKIQETVLKANAQYIASAAQDDKYRTEPPFKLQGSYRNMNKMAEKVVPVMTDEEVEQLIADHYRGEAQTLTVGAEENLLKLAEIRGNQTAEQLTRWQQIKADYVRHKNLGDNDNPIATIANQISLLQQGLNQIGQALQQPQSEGLAALNETLASLKLQVNVEKPDHSALEQAMSSFSEHVDSFLTPLVTVLQSNKSVVFGVG</sequence>
<protein>
    <submittedName>
        <fullName evidence="1">Uncharacterized protein</fullName>
    </submittedName>
</protein>
<gene>
    <name evidence="1" type="ORF">L3081_03170</name>
</gene>
<dbReference type="EMBL" id="JAKKSL010000001">
    <property type="protein sequence ID" value="MCI2282581.1"/>
    <property type="molecule type" value="Genomic_DNA"/>
</dbReference>
<comment type="caution">
    <text evidence="1">The sequence shown here is derived from an EMBL/GenBank/DDBJ whole genome shotgun (WGS) entry which is preliminary data.</text>
</comment>
<evidence type="ECO:0000313" key="1">
    <source>
        <dbReference type="EMBL" id="MCI2282581.1"/>
    </source>
</evidence>